<dbReference type="AlphaFoldDB" id="A0A174V043"/>
<evidence type="ECO:0000259" key="2">
    <source>
        <dbReference type="Pfam" id="PF16130"/>
    </source>
</evidence>
<dbReference type="Pfam" id="PF13448">
    <property type="entry name" value="DUF4114"/>
    <property type="match status" value="1"/>
</dbReference>
<proteinExistence type="predicted"/>
<dbReference type="InterPro" id="IPR032295">
    <property type="entry name" value="DUF4842"/>
</dbReference>
<name>A0A174V043_BACT4</name>
<evidence type="ECO:0000313" key="4">
    <source>
        <dbReference type="Proteomes" id="UP000095541"/>
    </source>
</evidence>
<dbReference type="InterPro" id="IPR031025">
    <property type="entry name" value="LruC_dom"/>
</dbReference>
<dbReference type="EMBL" id="CZBI01000004">
    <property type="protein sequence ID" value="CUQ25508.1"/>
    <property type="molecule type" value="Genomic_DNA"/>
</dbReference>
<dbReference type="Pfam" id="PF16130">
    <property type="entry name" value="DUF4842"/>
    <property type="match status" value="1"/>
</dbReference>
<sequence length="620" mass="69640">MRSYSCILKVIVVYALLGIVIASCIDKDTDYSRPDEPQTPNNFDYSTTQQVQLNVQYEVPEGYQVLFDVYFENPFKIDEEGQVVKRTDVVPKVTRMTDGNGKYTGLEVIPGYLDGDIYIYSSYIGVPALYKTTLQGNKIQADISWDTMYDFVSAAPTRAESNFTYPKAFNILGDWDENGRPDYLDSEGALSLSQSIMNAINRTLPEDGKCPQKYRQSVDFEIKEPAHVKVRFIGGKSSAYSTFGYYCYKADASIEEIKKAKKYIVFPNTRTGIGIKGGECVALHYIDENGVDRGTDFPEGIKIGWFIRNAAFWKGNIGAGKGMFYSTPKLNTDGRTHTVAFRINDFVVLSFEDWTDQDYNDVMFNVWSDPIEAIVTPDLPEVTPPGNPDDSSIAYSMTYKGILAFEDNWPSKGDYDLNDVVVKYNSVLSFNTKNEVLSTKDTFTALWSGASYSNSFIYQLNTDKSNVESSLEVDQDLALATIPVFVDVKTETGDNTKTSTVNVTNKFKTPVDHEVLGGAPYNPFISVFKYTGYDRTEVHLVNHKPTEKAKKALFHTGEDLSDLNAGIYYVSASKYPFAINLSDAEVYSTEEREAVDKTYPRFVSWAESNGAKDKDWYLGK</sequence>
<dbReference type="Proteomes" id="UP000095541">
    <property type="component" value="Unassembled WGS sequence"/>
</dbReference>
<evidence type="ECO:0000313" key="3">
    <source>
        <dbReference type="EMBL" id="CUQ25508.1"/>
    </source>
</evidence>
<reference evidence="3 4" key="1">
    <citation type="submission" date="2015-09" db="EMBL/GenBank/DDBJ databases">
        <authorList>
            <consortium name="Pathogen Informatics"/>
        </authorList>
    </citation>
    <scope>NUCLEOTIDE SEQUENCE [LARGE SCALE GENOMIC DNA]</scope>
    <source>
        <strain evidence="3 4">2789STDY5834945</strain>
    </source>
</reference>
<gene>
    <name evidence="3" type="ORF">ERS852557_03196</name>
</gene>
<feature type="domain" description="DUF4114" evidence="1">
    <location>
        <begin position="297"/>
        <end position="366"/>
    </location>
</feature>
<dbReference type="InterPro" id="IPR025193">
    <property type="entry name" value="DUF4114"/>
</dbReference>
<dbReference type="PROSITE" id="PS51257">
    <property type="entry name" value="PROKAR_LIPOPROTEIN"/>
    <property type="match status" value="1"/>
</dbReference>
<feature type="domain" description="DUF4842" evidence="2">
    <location>
        <begin position="434"/>
        <end position="617"/>
    </location>
</feature>
<dbReference type="NCBIfam" id="TIGR04456">
    <property type="entry name" value="LruC_dom"/>
    <property type="match status" value="1"/>
</dbReference>
<organism evidence="3 4">
    <name type="scientific">Bacteroides thetaiotaomicron</name>
    <dbReference type="NCBI Taxonomy" id="818"/>
    <lineage>
        <taxon>Bacteria</taxon>
        <taxon>Pseudomonadati</taxon>
        <taxon>Bacteroidota</taxon>
        <taxon>Bacteroidia</taxon>
        <taxon>Bacteroidales</taxon>
        <taxon>Bacteroidaceae</taxon>
        <taxon>Bacteroides</taxon>
    </lineage>
</organism>
<protein>
    <submittedName>
        <fullName evidence="3">Putative lipoprotein</fullName>
    </submittedName>
</protein>
<dbReference type="RefSeq" id="WP_055220048.1">
    <property type="nucleotide sequence ID" value="NZ_CZBI01000004.1"/>
</dbReference>
<evidence type="ECO:0000259" key="1">
    <source>
        <dbReference type="Pfam" id="PF13448"/>
    </source>
</evidence>
<keyword evidence="3" id="KW-0449">Lipoprotein</keyword>
<accession>A0A174V043</accession>